<keyword evidence="14" id="KW-1185">Reference proteome</keyword>
<accession>A0A914ACU7</accession>
<dbReference type="OMA" id="RYWAITQ"/>
<keyword evidence="6 11" id="KW-0472">Membrane</keyword>
<evidence type="ECO:0000256" key="3">
    <source>
        <dbReference type="ARBA" id="ARBA00022692"/>
    </source>
</evidence>
<dbReference type="GO" id="GO:0071880">
    <property type="term" value="P:adenylate cyclase-activating adrenergic receptor signaling pathway"/>
    <property type="evidence" value="ECO:0007669"/>
    <property type="project" value="TreeGrafter"/>
</dbReference>
<feature type="transmembrane region" description="Helical" evidence="11">
    <location>
        <begin position="74"/>
        <end position="98"/>
    </location>
</feature>
<organism evidence="13 14">
    <name type="scientific">Patiria miniata</name>
    <name type="common">Bat star</name>
    <name type="synonym">Asterina miniata</name>
    <dbReference type="NCBI Taxonomy" id="46514"/>
    <lineage>
        <taxon>Eukaryota</taxon>
        <taxon>Metazoa</taxon>
        <taxon>Echinodermata</taxon>
        <taxon>Eleutherozoa</taxon>
        <taxon>Asterozoa</taxon>
        <taxon>Asteroidea</taxon>
        <taxon>Valvatacea</taxon>
        <taxon>Valvatida</taxon>
        <taxon>Asterinidae</taxon>
        <taxon>Patiria</taxon>
    </lineage>
</organism>
<feature type="transmembrane region" description="Helical" evidence="11">
    <location>
        <begin position="110"/>
        <end position="131"/>
    </location>
</feature>
<dbReference type="InterPro" id="IPR017452">
    <property type="entry name" value="GPCR_Rhodpsn_7TM"/>
</dbReference>
<keyword evidence="7" id="KW-1015">Disulfide bond</keyword>
<keyword evidence="8 10" id="KW-0675">Receptor</keyword>
<keyword evidence="9 10" id="KW-0807">Transducer</keyword>
<evidence type="ECO:0000256" key="7">
    <source>
        <dbReference type="ARBA" id="ARBA00023157"/>
    </source>
</evidence>
<proteinExistence type="inferred from homology"/>
<dbReference type="EnsemblMetazoa" id="XM_038205734.1">
    <property type="protein sequence ID" value="XP_038061662.1"/>
    <property type="gene ID" value="LOC119732274"/>
</dbReference>
<evidence type="ECO:0000313" key="14">
    <source>
        <dbReference type="Proteomes" id="UP000887568"/>
    </source>
</evidence>
<dbReference type="AlphaFoldDB" id="A0A914ACU7"/>
<sequence>METQVMETVFTETSMWITENISSTPSGDSIPFSTYALAVFVASMMILITVAPNIMMIVLVIVDRKLRKLSNYYIISLAVADCIVGAVVMPCMASYSILGFWALGGVVCDVWITFDFMCCTASMLSLCMISLDRYWAITRPLKHMGRRSRKRALFYVAGIWVASAVCWVPAIVAFRLVYGSFGKYDCIYLTDPIYVLISAILVYYMPMAAMIYLYVKVYISVKSQFKSLESFENSPIDKPKTSQSTKVDGVLNNSGTSATTILSTTLSEIATNDVSAAYMNRGYMGSTQSLNEVQVESALSNERPSPNDVIKTSGIAVGITGPDMNTSDMLENSTLCLTPTDDITLRSVSATVAGNQGTIVSAAEMRKVRLRKVQLKHAAINRRTARALGIIVVLFLICWLPFVVLFPINAFCNCVPVKLYDASYWLAYLNSTLNPFLYGFSLDFRRAFMRYFCKRCVPVTLQDVSNTEDSKGNLNQSQHH</sequence>
<evidence type="ECO:0000256" key="5">
    <source>
        <dbReference type="ARBA" id="ARBA00023040"/>
    </source>
</evidence>
<dbReference type="Pfam" id="PF00001">
    <property type="entry name" value="7tm_1"/>
    <property type="match status" value="1"/>
</dbReference>
<evidence type="ECO:0000256" key="1">
    <source>
        <dbReference type="ARBA" id="ARBA00004651"/>
    </source>
</evidence>
<feature type="transmembrane region" description="Helical" evidence="11">
    <location>
        <begin position="152"/>
        <end position="173"/>
    </location>
</feature>
<dbReference type="RefSeq" id="XP_038061662.1">
    <property type="nucleotide sequence ID" value="XM_038205734.1"/>
</dbReference>
<comment type="subcellular location">
    <subcellularLocation>
        <location evidence="1">Cell membrane</location>
        <topology evidence="1">Multi-pass membrane protein</topology>
    </subcellularLocation>
</comment>
<dbReference type="PROSITE" id="PS50262">
    <property type="entry name" value="G_PROTEIN_RECEP_F1_2"/>
    <property type="match status" value="1"/>
</dbReference>
<evidence type="ECO:0000256" key="8">
    <source>
        <dbReference type="ARBA" id="ARBA00023170"/>
    </source>
</evidence>
<keyword evidence="5 10" id="KW-0297">G-protein coupled receptor</keyword>
<evidence type="ECO:0000256" key="9">
    <source>
        <dbReference type="ARBA" id="ARBA00023224"/>
    </source>
</evidence>
<protein>
    <recommendedName>
        <fullName evidence="12">G-protein coupled receptors family 1 profile domain-containing protein</fullName>
    </recommendedName>
</protein>
<dbReference type="GO" id="GO:0004993">
    <property type="term" value="F:G protein-coupled serotonin receptor activity"/>
    <property type="evidence" value="ECO:0007669"/>
    <property type="project" value="UniProtKB-ARBA"/>
</dbReference>
<comment type="similarity">
    <text evidence="10">Belongs to the G-protein coupled receptor 1 family.</text>
</comment>
<keyword evidence="3 10" id="KW-0812">Transmembrane</keyword>
<evidence type="ECO:0000256" key="11">
    <source>
        <dbReference type="SAM" id="Phobius"/>
    </source>
</evidence>
<dbReference type="GO" id="GO:0005886">
    <property type="term" value="C:plasma membrane"/>
    <property type="evidence" value="ECO:0007669"/>
    <property type="project" value="UniProtKB-SubCell"/>
</dbReference>
<dbReference type="PROSITE" id="PS00237">
    <property type="entry name" value="G_PROTEIN_RECEP_F1_1"/>
    <property type="match status" value="1"/>
</dbReference>
<dbReference type="SUPFAM" id="SSF81321">
    <property type="entry name" value="Family A G protein-coupled receptor-like"/>
    <property type="match status" value="1"/>
</dbReference>
<feature type="transmembrane region" description="Helical" evidence="11">
    <location>
        <begin position="193"/>
        <end position="215"/>
    </location>
</feature>
<evidence type="ECO:0000256" key="2">
    <source>
        <dbReference type="ARBA" id="ARBA00022475"/>
    </source>
</evidence>
<feature type="transmembrane region" description="Helical" evidence="11">
    <location>
        <begin position="35"/>
        <end position="62"/>
    </location>
</feature>
<evidence type="ECO:0000313" key="13">
    <source>
        <dbReference type="EnsemblMetazoa" id="XP_038061662.1"/>
    </source>
</evidence>
<feature type="transmembrane region" description="Helical" evidence="11">
    <location>
        <begin position="387"/>
        <end position="410"/>
    </location>
</feature>
<dbReference type="InterPro" id="IPR000276">
    <property type="entry name" value="GPCR_Rhodpsn"/>
</dbReference>
<dbReference type="OrthoDB" id="10071887at2759"/>
<reference evidence="13" key="1">
    <citation type="submission" date="2022-11" db="UniProtKB">
        <authorList>
            <consortium name="EnsemblMetazoa"/>
        </authorList>
    </citation>
    <scope>IDENTIFICATION</scope>
</reference>
<dbReference type="Proteomes" id="UP000887568">
    <property type="component" value="Unplaced"/>
</dbReference>
<keyword evidence="4 11" id="KW-1133">Transmembrane helix</keyword>
<feature type="transmembrane region" description="Helical" evidence="11">
    <location>
        <begin position="422"/>
        <end position="440"/>
    </location>
</feature>
<evidence type="ECO:0000256" key="4">
    <source>
        <dbReference type="ARBA" id="ARBA00022989"/>
    </source>
</evidence>
<dbReference type="CDD" id="cd14967">
    <property type="entry name" value="7tmA_amine_R-like"/>
    <property type="match status" value="1"/>
</dbReference>
<name>A0A914ACU7_PATMI</name>
<feature type="domain" description="G-protein coupled receptors family 1 profile" evidence="12">
    <location>
        <begin position="52"/>
        <end position="438"/>
    </location>
</feature>
<dbReference type="GeneID" id="119732274"/>
<keyword evidence="2" id="KW-1003">Cell membrane</keyword>
<dbReference type="PANTHER" id="PTHR24248:SF199">
    <property type="entry name" value="IP13425P-RELATED"/>
    <property type="match status" value="1"/>
</dbReference>
<dbReference type="PANTHER" id="PTHR24248">
    <property type="entry name" value="ADRENERGIC RECEPTOR-RELATED G-PROTEIN COUPLED RECEPTOR"/>
    <property type="match status" value="1"/>
</dbReference>
<evidence type="ECO:0000256" key="6">
    <source>
        <dbReference type="ARBA" id="ARBA00023136"/>
    </source>
</evidence>
<dbReference type="PRINTS" id="PR00237">
    <property type="entry name" value="GPCRRHODOPSN"/>
</dbReference>
<dbReference type="GO" id="GO:0043410">
    <property type="term" value="P:positive regulation of MAPK cascade"/>
    <property type="evidence" value="ECO:0007669"/>
    <property type="project" value="TreeGrafter"/>
</dbReference>
<dbReference type="Gene3D" id="1.20.1070.10">
    <property type="entry name" value="Rhodopsin 7-helix transmembrane proteins"/>
    <property type="match status" value="2"/>
</dbReference>
<evidence type="ECO:0000259" key="12">
    <source>
        <dbReference type="PROSITE" id="PS50262"/>
    </source>
</evidence>
<evidence type="ECO:0000256" key="10">
    <source>
        <dbReference type="RuleBase" id="RU000688"/>
    </source>
</evidence>